<evidence type="ECO:0000256" key="7">
    <source>
        <dbReference type="ARBA" id="ARBA00023284"/>
    </source>
</evidence>
<dbReference type="InterPro" id="IPR013766">
    <property type="entry name" value="Thioredoxin_domain"/>
</dbReference>
<proteinExistence type="inferred from homology"/>
<gene>
    <name evidence="14" type="ORF">BSYN_09350</name>
</gene>
<dbReference type="Pfam" id="PF00578">
    <property type="entry name" value="AhpC-TSA"/>
    <property type="match status" value="1"/>
</dbReference>
<keyword evidence="5" id="KW-0560">Oxidoreductase</keyword>
<dbReference type="PANTHER" id="PTHR42801">
    <property type="entry name" value="THIOREDOXIN-DEPENDENT PEROXIDE REDUCTASE"/>
    <property type="match status" value="1"/>
</dbReference>
<dbReference type="EC" id="1.11.1.24" evidence="2"/>
<feature type="domain" description="Thioredoxin" evidence="13">
    <location>
        <begin position="104"/>
        <end position="253"/>
    </location>
</feature>
<keyword evidence="12" id="KW-0812">Transmembrane</keyword>
<feature type="transmembrane region" description="Helical" evidence="12">
    <location>
        <begin position="70"/>
        <end position="91"/>
    </location>
</feature>
<evidence type="ECO:0000313" key="14">
    <source>
        <dbReference type="EMBL" id="BEG98670.1"/>
    </source>
</evidence>
<evidence type="ECO:0000256" key="10">
    <source>
        <dbReference type="ARBA" id="ARBA00042639"/>
    </source>
</evidence>
<evidence type="ECO:0000256" key="1">
    <source>
        <dbReference type="ARBA" id="ARBA00003330"/>
    </source>
</evidence>
<comment type="catalytic activity">
    <reaction evidence="11">
        <text>a hydroperoxide + [thioredoxin]-dithiol = an alcohol + [thioredoxin]-disulfide + H2O</text>
        <dbReference type="Rhea" id="RHEA:62620"/>
        <dbReference type="Rhea" id="RHEA-COMP:10698"/>
        <dbReference type="Rhea" id="RHEA-COMP:10700"/>
        <dbReference type="ChEBI" id="CHEBI:15377"/>
        <dbReference type="ChEBI" id="CHEBI:29950"/>
        <dbReference type="ChEBI" id="CHEBI:30879"/>
        <dbReference type="ChEBI" id="CHEBI:35924"/>
        <dbReference type="ChEBI" id="CHEBI:50058"/>
        <dbReference type="EC" id="1.11.1.24"/>
    </reaction>
</comment>
<evidence type="ECO:0000256" key="11">
    <source>
        <dbReference type="ARBA" id="ARBA00049091"/>
    </source>
</evidence>
<evidence type="ECO:0000256" key="3">
    <source>
        <dbReference type="ARBA" id="ARBA00022559"/>
    </source>
</evidence>
<sequence>MINFLLDNIWLILFVIIGLSLLAYRSKFRKIVYQTDSWLINIKPVFADELRGIIGNICIEHYKYKKYRNYYRGFLVSFVVLLIFYFDFIGFTQIEPTAGEKEKVGVGSILPSFSLRDQYGNVFVTDSVIGKNYLVLFFYNSDNSPNSLREVWAFRDNLDDFKAVGAKVIGIGKESVSSHKQFSTENDLFFPLLSDEGNKIRKLFRVPSNMLGYMPGRVTYIVDKTGKVIYVHSSQVRTYKHATNALRFLENMK</sequence>
<reference evidence="14 15" key="1">
    <citation type="submission" date="2023-04" db="EMBL/GenBank/DDBJ databases">
        <title>Draft genome sequence of acteroides sedimenti strain YN3PY1.</title>
        <authorList>
            <person name="Yoshida N."/>
        </authorList>
    </citation>
    <scope>NUCLEOTIDE SEQUENCE [LARGE SCALE GENOMIC DNA]</scope>
    <source>
        <strain evidence="14 15">YN3PY1</strain>
    </source>
</reference>
<evidence type="ECO:0000256" key="12">
    <source>
        <dbReference type="SAM" id="Phobius"/>
    </source>
</evidence>
<comment type="similarity">
    <text evidence="9">Belongs to the peroxiredoxin family. BCP/PrxQ subfamily.</text>
</comment>
<dbReference type="PROSITE" id="PS51352">
    <property type="entry name" value="THIOREDOXIN_2"/>
    <property type="match status" value="1"/>
</dbReference>
<keyword evidence="7" id="KW-0676">Redox-active center</keyword>
<dbReference type="CDD" id="cd03017">
    <property type="entry name" value="PRX_BCP"/>
    <property type="match status" value="1"/>
</dbReference>
<dbReference type="RefSeq" id="WP_353333794.1">
    <property type="nucleotide sequence ID" value="NZ_AP028055.1"/>
</dbReference>
<keyword evidence="3" id="KW-0575">Peroxidase</keyword>
<organism evidence="14 15">
    <name type="scientific">Bacteroides sedimenti</name>
    <dbReference type="NCBI Taxonomy" id="2136147"/>
    <lineage>
        <taxon>Bacteria</taxon>
        <taxon>Pseudomonadati</taxon>
        <taxon>Bacteroidota</taxon>
        <taxon>Bacteroidia</taxon>
        <taxon>Bacteroidales</taxon>
        <taxon>Bacteroidaceae</taxon>
        <taxon>Bacteroides</taxon>
    </lineage>
</organism>
<dbReference type="PANTHER" id="PTHR42801:SF4">
    <property type="entry name" value="AHPC_TSA FAMILY PROTEIN"/>
    <property type="match status" value="1"/>
</dbReference>
<feature type="transmembrane region" description="Helical" evidence="12">
    <location>
        <begin position="6"/>
        <end position="24"/>
    </location>
</feature>
<name>A0ABM8IC05_9BACE</name>
<evidence type="ECO:0000256" key="6">
    <source>
        <dbReference type="ARBA" id="ARBA00023157"/>
    </source>
</evidence>
<accession>A0ABM8IC05</accession>
<keyword evidence="4" id="KW-0049">Antioxidant</keyword>
<dbReference type="EMBL" id="AP028055">
    <property type="protein sequence ID" value="BEG98670.1"/>
    <property type="molecule type" value="Genomic_DNA"/>
</dbReference>
<dbReference type="InterPro" id="IPR050924">
    <property type="entry name" value="Peroxiredoxin_BCP/PrxQ"/>
</dbReference>
<protein>
    <recommendedName>
        <fullName evidence="2">thioredoxin-dependent peroxiredoxin</fullName>
        <ecNumber evidence="2">1.11.1.24</ecNumber>
    </recommendedName>
    <alternativeName>
        <fullName evidence="8">Thioredoxin peroxidase</fullName>
    </alternativeName>
    <alternativeName>
        <fullName evidence="10">Thioredoxin-dependent peroxiredoxin Bcp</fullName>
    </alternativeName>
</protein>
<evidence type="ECO:0000256" key="5">
    <source>
        <dbReference type="ARBA" id="ARBA00023002"/>
    </source>
</evidence>
<evidence type="ECO:0000313" key="15">
    <source>
        <dbReference type="Proteomes" id="UP001496674"/>
    </source>
</evidence>
<dbReference type="SUPFAM" id="SSF52833">
    <property type="entry name" value="Thioredoxin-like"/>
    <property type="match status" value="1"/>
</dbReference>
<keyword evidence="12" id="KW-0472">Membrane</keyword>
<dbReference type="Gene3D" id="3.40.30.10">
    <property type="entry name" value="Glutaredoxin"/>
    <property type="match status" value="1"/>
</dbReference>
<keyword evidence="12" id="KW-1133">Transmembrane helix</keyword>
<dbReference type="InterPro" id="IPR036249">
    <property type="entry name" value="Thioredoxin-like_sf"/>
</dbReference>
<evidence type="ECO:0000256" key="8">
    <source>
        <dbReference type="ARBA" id="ARBA00032824"/>
    </source>
</evidence>
<dbReference type="Proteomes" id="UP001496674">
    <property type="component" value="Chromosome"/>
</dbReference>
<evidence type="ECO:0000259" key="13">
    <source>
        <dbReference type="PROSITE" id="PS51352"/>
    </source>
</evidence>
<keyword evidence="15" id="KW-1185">Reference proteome</keyword>
<comment type="function">
    <text evidence="1">Thiol-specific peroxidase that catalyzes the reduction of hydrogen peroxide and organic hydroperoxides to water and alcohols, respectively. Plays a role in cell protection against oxidative stress by detoxifying peroxides and as sensor of hydrogen peroxide-mediated signaling events.</text>
</comment>
<evidence type="ECO:0000256" key="9">
    <source>
        <dbReference type="ARBA" id="ARBA00038489"/>
    </source>
</evidence>
<evidence type="ECO:0000256" key="2">
    <source>
        <dbReference type="ARBA" id="ARBA00013017"/>
    </source>
</evidence>
<dbReference type="InterPro" id="IPR000866">
    <property type="entry name" value="AhpC/TSA"/>
</dbReference>
<evidence type="ECO:0000256" key="4">
    <source>
        <dbReference type="ARBA" id="ARBA00022862"/>
    </source>
</evidence>
<keyword evidence="6" id="KW-1015">Disulfide bond</keyword>